<accession>A0A8B8G3X1</accession>
<keyword evidence="3" id="KW-0175">Coiled coil</keyword>
<dbReference type="GeneID" id="112688344"/>
<feature type="coiled-coil region" evidence="3">
    <location>
        <begin position="88"/>
        <end position="115"/>
    </location>
</feature>
<feature type="domain" description="FAM192A/Fyv6 N-terminal" evidence="5">
    <location>
        <begin position="5"/>
        <end position="106"/>
    </location>
</feature>
<evidence type="ECO:0000256" key="3">
    <source>
        <dbReference type="SAM" id="Coils"/>
    </source>
</evidence>
<evidence type="ECO:0000259" key="5">
    <source>
        <dbReference type="Pfam" id="PF10187"/>
    </source>
</evidence>
<evidence type="ECO:0000256" key="4">
    <source>
        <dbReference type="SAM" id="MobiDB-lite"/>
    </source>
</evidence>
<evidence type="ECO:0000313" key="7">
    <source>
        <dbReference type="RefSeq" id="XP_025417291.1"/>
    </source>
</evidence>
<reference evidence="7" key="1">
    <citation type="submission" date="2025-08" db="UniProtKB">
        <authorList>
            <consortium name="RefSeq"/>
        </authorList>
    </citation>
    <scope>IDENTIFICATION</scope>
    <source>
        <tissue evidence="7">Whole body</tissue>
    </source>
</reference>
<gene>
    <name evidence="7" type="primary">LOC112688344</name>
</gene>
<dbReference type="AlphaFoldDB" id="A0A8B8G3X1"/>
<dbReference type="GO" id="GO:0005634">
    <property type="term" value="C:nucleus"/>
    <property type="evidence" value="ECO:0007669"/>
    <property type="project" value="UniProtKB-SubCell"/>
</dbReference>
<dbReference type="Proteomes" id="UP000694846">
    <property type="component" value="Unplaced"/>
</dbReference>
<keyword evidence="6" id="KW-1185">Reference proteome</keyword>
<dbReference type="InterPro" id="IPR019331">
    <property type="entry name" value="FAM192A/Fyv6_N"/>
</dbReference>
<dbReference type="Pfam" id="PF10187">
    <property type="entry name" value="FAM192A_Fyv6_N"/>
    <property type="match status" value="1"/>
</dbReference>
<name>A0A8B8G3X1_9HEMI</name>
<dbReference type="PANTHER" id="PTHR13495">
    <property type="entry name" value="NEFA-INTERACTING NUCLEAR PROTEIN NIP30"/>
    <property type="match status" value="1"/>
</dbReference>
<protein>
    <submittedName>
        <fullName evidence="7">Protein FAM192A</fullName>
    </submittedName>
</protein>
<dbReference type="OrthoDB" id="75807at2759"/>
<dbReference type="InterPro" id="IPR039845">
    <property type="entry name" value="FAM192A"/>
</dbReference>
<dbReference type="PANTHER" id="PTHR13495:SF0">
    <property type="entry name" value="PSME3-INTERACTING PROTEIN"/>
    <property type="match status" value="1"/>
</dbReference>
<sequence length="209" mass="23960">MSSGFVSETELAERRRIRQEEWDKVRTAEQPVEVPEEQYDHRSLFDRLEEQRRKKEYEYEETHKLKNMIRGLDDDEVGFLELVDRTKMAEERRQLMEETKQIEEFRSKVSTLQCDSTVSPLVTAILPKPSVLKTNVARKTQSKLLAGAIVMKRTSDESLNPSKKPKLTVNHAKKPSDEKTGETKSVVLPGLAYSDSSDSDDDTLPSSSK</sequence>
<organism evidence="6 7">
    <name type="scientific">Sipha flava</name>
    <name type="common">yellow sugarcane aphid</name>
    <dbReference type="NCBI Taxonomy" id="143950"/>
    <lineage>
        <taxon>Eukaryota</taxon>
        <taxon>Metazoa</taxon>
        <taxon>Ecdysozoa</taxon>
        <taxon>Arthropoda</taxon>
        <taxon>Hexapoda</taxon>
        <taxon>Insecta</taxon>
        <taxon>Pterygota</taxon>
        <taxon>Neoptera</taxon>
        <taxon>Paraneoptera</taxon>
        <taxon>Hemiptera</taxon>
        <taxon>Sternorrhyncha</taxon>
        <taxon>Aphidomorpha</taxon>
        <taxon>Aphidoidea</taxon>
        <taxon>Aphididae</taxon>
        <taxon>Sipha</taxon>
    </lineage>
</organism>
<evidence type="ECO:0000256" key="1">
    <source>
        <dbReference type="ARBA" id="ARBA00004123"/>
    </source>
</evidence>
<evidence type="ECO:0000256" key="2">
    <source>
        <dbReference type="ARBA" id="ARBA00023242"/>
    </source>
</evidence>
<dbReference type="RefSeq" id="XP_025417291.1">
    <property type="nucleotide sequence ID" value="XM_025561506.1"/>
</dbReference>
<feature type="region of interest" description="Disordered" evidence="4">
    <location>
        <begin position="155"/>
        <end position="209"/>
    </location>
</feature>
<comment type="subcellular location">
    <subcellularLocation>
        <location evidence="1">Nucleus</location>
    </subcellularLocation>
</comment>
<proteinExistence type="predicted"/>
<keyword evidence="2" id="KW-0539">Nucleus</keyword>
<evidence type="ECO:0000313" key="6">
    <source>
        <dbReference type="Proteomes" id="UP000694846"/>
    </source>
</evidence>